<proteinExistence type="predicted"/>
<accession>A0ABR4BVD2</accession>
<gene>
    <name evidence="2" type="ORF">VTL71DRAFT_9118</name>
</gene>
<protein>
    <submittedName>
        <fullName evidence="2">Uncharacterized protein</fullName>
    </submittedName>
</protein>
<dbReference type="Proteomes" id="UP001595075">
    <property type="component" value="Unassembled WGS sequence"/>
</dbReference>
<name>A0ABR4BVD2_9HELO</name>
<evidence type="ECO:0000313" key="3">
    <source>
        <dbReference type="Proteomes" id="UP001595075"/>
    </source>
</evidence>
<evidence type="ECO:0000313" key="2">
    <source>
        <dbReference type="EMBL" id="KAL2061066.1"/>
    </source>
</evidence>
<organism evidence="2 3">
    <name type="scientific">Oculimacula yallundae</name>
    <dbReference type="NCBI Taxonomy" id="86028"/>
    <lineage>
        <taxon>Eukaryota</taxon>
        <taxon>Fungi</taxon>
        <taxon>Dikarya</taxon>
        <taxon>Ascomycota</taxon>
        <taxon>Pezizomycotina</taxon>
        <taxon>Leotiomycetes</taxon>
        <taxon>Helotiales</taxon>
        <taxon>Ploettnerulaceae</taxon>
        <taxon>Oculimacula</taxon>
    </lineage>
</organism>
<sequence>MMNEARASTTKIGVLSSSPLTNISALPIEASHPGIVRRLFVYTCPCLRFANAHAAVTASSSSLETCHSGESMGKVAQRPKTRKRKGPLSEEVLLEQINNWVEAQKVRLKEQFGANTTEYNDGLKEIHSCDLRTNKKRVYGHTAKYLDLYKVLGIAGPSTIHLHIEFLQLCRLKVDTFVQATGRRFKKMGWCKYTRNKKNEIAGPLRWSIEGDLAVEDNYAQTSSETEIDWEEFTASTGTGTHNHVAEDSSSENRTIEGFSDNVNRTLSLDAYSYIDLNPNARDPSVDHQLNFSTPEHIVQIPPFASLPYSRMLEERLSGETSGI</sequence>
<evidence type="ECO:0000256" key="1">
    <source>
        <dbReference type="SAM" id="MobiDB-lite"/>
    </source>
</evidence>
<feature type="region of interest" description="Disordered" evidence="1">
    <location>
        <begin position="237"/>
        <end position="257"/>
    </location>
</feature>
<dbReference type="EMBL" id="JAZHXI010000020">
    <property type="protein sequence ID" value="KAL2061066.1"/>
    <property type="molecule type" value="Genomic_DNA"/>
</dbReference>
<comment type="caution">
    <text evidence="2">The sequence shown here is derived from an EMBL/GenBank/DDBJ whole genome shotgun (WGS) entry which is preliminary data.</text>
</comment>
<reference evidence="2 3" key="1">
    <citation type="journal article" date="2024" name="Commun. Biol.">
        <title>Comparative genomic analysis of thermophilic fungi reveals convergent evolutionary adaptations and gene losses.</title>
        <authorList>
            <person name="Steindorff A.S."/>
            <person name="Aguilar-Pontes M.V."/>
            <person name="Robinson A.J."/>
            <person name="Andreopoulos B."/>
            <person name="LaButti K."/>
            <person name="Kuo A."/>
            <person name="Mondo S."/>
            <person name="Riley R."/>
            <person name="Otillar R."/>
            <person name="Haridas S."/>
            <person name="Lipzen A."/>
            <person name="Grimwood J."/>
            <person name="Schmutz J."/>
            <person name="Clum A."/>
            <person name="Reid I.D."/>
            <person name="Moisan M.C."/>
            <person name="Butler G."/>
            <person name="Nguyen T.T.M."/>
            <person name="Dewar K."/>
            <person name="Conant G."/>
            <person name="Drula E."/>
            <person name="Henrissat B."/>
            <person name="Hansel C."/>
            <person name="Singer S."/>
            <person name="Hutchinson M.I."/>
            <person name="de Vries R.P."/>
            <person name="Natvig D.O."/>
            <person name="Powell A.J."/>
            <person name="Tsang A."/>
            <person name="Grigoriev I.V."/>
        </authorList>
    </citation>
    <scope>NUCLEOTIDE SEQUENCE [LARGE SCALE GENOMIC DNA]</scope>
    <source>
        <strain evidence="2 3">CBS 494.80</strain>
    </source>
</reference>
<feature type="compositionally biased region" description="Basic residues" evidence="1">
    <location>
        <begin position="77"/>
        <end position="86"/>
    </location>
</feature>
<keyword evidence="3" id="KW-1185">Reference proteome</keyword>
<feature type="region of interest" description="Disordered" evidence="1">
    <location>
        <begin position="64"/>
        <end position="87"/>
    </location>
</feature>